<dbReference type="InterPro" id="IPR005828">
    <property type="entry name" value="MFS_sugar_transport-like"/>
</dbReference>
<dbReference type="PANTHER" id="PTHR48020">
    <property type="entry name" value="PROTON MYO-INOSITOL COTRANSPORTER"/>
    <property type="match status" value="1"/>
</dbReference>
<dbReference type="EMBL" id="JAKNHJ010000010">
    <property type="protein sequence ID" value="MCG4618008.1"/>
    <property type="molecule type" value="Genomic_DNA"/>
</dbReference>
<sequence>MSNDAYKEKLATPPSPEKVKEMVANTPMSGPHRGTVILAATATFGSLLFGYDTGVIAGALPYMYMDNVAGGLGLDALHEGWVNAMLAIGAAFGALIGGWLTDRLGRRTNIMILAVIFLVGTLGCTFSPNVWVIYPFRFILGWAVGGASSSVPLYLAETAPKRIRGPLVAVDQFMIVFGQLVAYICNAALSQAHNAPEATVKAISAGAVCPKGAPDAGKAVQAGGTYTWDCLSGLSDTVRETMVLSGGNGNAWRWMLVIATIPAVCLWVGMRVMPESPRWYAANQRYYEAIGALKRVRDTDEEVEFETNEMIELHRKEEEEEQWNFSRIWSTPWTRKVLIIGVFLGIFDQTTGINTAMWYMPKILTAAGFDTGQGIMLNVVTGTFSAVGSAVGFLLIAKLYRRTVGIYQETGVAISLLVLAGVFYWGIEPHMDAHGNVASDIPNFLPWLVLILVSVFLFIKQSGTIHWVLLSEIFPAKIRGVSQGISVCALWIFNAIVAGTFPWMIENLGGSGTYLVFGIINVIALCFYIKFVPETKIYTLEEVEQNLEAKYSK</sequence>
<feature type="transmembrane region" description="Helical" evidence="6">
    <location>
        <begin position="168"/>
        <end position="189"/>
    </location>
</feature>
<proteinExistence type="predicted"/>
<feature type="transmembrane region" description="Helical" evidence="6">
    <location>
        <begin position="337"/>
        <end position="360"/>
    </location>
</feature>
<dbReference type="GO" id="GO:0005886">
    <property type="term" value="C:plasma membrane"/>
    <property type="evidence" value="ECO:0007669"/>
    <property type="project" value="UniProtKB-SubCell"/>
</dbReference>
<dbReference type="InterPro" id="IPR050814">
    <property type="entry name" value="Myo-inositol_Transporter"/>
</dbReference>
<dbReference type="AlphaFoldDB" id="A0AAJ1F863"/>
<dbReference type="InterPro" id="IPR003663">
    <property type="entry name" value="Sugar/inositol_transpt"/>
</dbReference>
<gene>
    <name evidence="8" type="ORF">L0M99_05825</name>
</gene>
<feature type="transmembrane region" description="Helical" evidence="6">
    <location>
        <begin position="375"/>
        <end position="397"/>
    </location>
</feature>
<organism evidence="8 9">
    <name type="scientific">Varibaculum cambriense</name>
    <dbReference type="NCBI Taxonomy" id="184870"/>
    <lineage>
        <taxon>Bacteria</taxon>
        <taxon>Bacillati</taxon>
        <taxon>Actinomycetota</taxon>
        <taxon>Actinomycetes</taxon>
        <taxon>Actinomycetales</taxon>
        <taxon>Actinomycetaceae</taxon>
        <taxon>Varibaculum</taxon>
    </lineage>
</organism>
<evidence type="ECO:0000256" key="2">
    <source>
        <dbReference type="ARBA" id="ARBA00022448"/>
    </source>
</evidence>
<comment type="subcellular location">
    <subcellularLocation>
        <location evidence="1">Cell membrane</location>
        <topology evidence="1">Multi-pass membrane protein</topology>
    </subcellularLocation>
</comment>
<feature type="transmembrane region" description="Helical" evidence="6">
    <location>
        <begin position="139"/>
        <end position="156"/>
    </location>
</feature>
<keyword evidence="2" id="KW-0813">Transport</keyword>
<dbReference type="InterPro" id="IPR036259">
    <property type="entry name" value="MFS_trans_sf"/>
</dbReference>
<keyword evidence="4 6" id="KW-1133">Transmembrane helix</keyword>
<feature type="transmembrane region" description="Helical" evidence="6">
    <location>
        <begin position="251"/>
        <end position="270"/>
    </location>
</feature>
<accession>A0AAJ1F863</accession>
<dbReference type="PANTHER" id="PTHR48020:SF12">
    <property type="entry name" value="PROTON MYO-INOSITOL COTRANSPORTER"/>
    <property type="match status" value="1"/>
</dbReference>
<dbReference type="PRINTS" id="PR00171">
    <property type="entry name" value="SUGRTRNSPORT"/>
</dbReference>
<feature type="transmembrane region" description="Helical" evidence="6">
    <location>
        <begin position="80"/>
        <end position="100"/>
    </location>
</feature>
<feature type="transmembrane region" description="Helical" evidence="6">
    <location>
        <begin position="481"/>
        <end position="505"/>
    </location>
</feature>
<name>A0AAJ1F863_9ACTO</name>
<dbReference type="Gene3D" id="1.20.1250.20">
    <property type="entry name" value="MFS general substrate transporter like domains"/>
    <property type="match status" value="2"/>
</dbReference>
<feature type="transmembrane region" description="Helical" evidence="6">
    <location>
        <begin position="112"/>
        <end position="133"/>
    </location>
</feature>
<evidence type="ECO:0000313" key="9">
    <source>
        <dbReference type="Proteomes" id="UP001200537"/>
    </source>
</evidence>
<feature type="transmembrane region" description="Helical" evidence="6">
    <location>
        <begin position="36"/>
        <end position="60"/>
    </location>
</feature>
<dbReference type="Pfam" id="PF00083">
    <property type="entry name" value="Sugar_tr"/>
    <property type="match status" value="2"/>
</dbReference>
<evidence type="ECO:0000256" key="3">
    <source>
        <dbReference type="ARBA" id="ARBA00022692"/>
    </source>
</evidence>
<feature type="transmembrane region" description="Helical" evidence="6">
    <location>
        <begin position="511"/>
        <end position="529"/>
    </location>
</feature>
<evidence type="ECO:0000259" key="7">
    <source>
        <dbReference type="PROSITE" id="PS50850"/>
    </source>
</evidence>
<dbReference type="Proteomes" id="UP001200537">
    <property type="component" value="Unassembled WGS sequence"/>
</dbReference>
<keyword evidence="5 6" id="KW-0472">Membrane</keyword>
<evidence type="ECO:0000313" key="8">
    <source>
        <dbReference type="EMBL" id="MCG4618008.1"/>
    </source>
</evidence>
<dbReference type="GO" id="GO:0022857">
    <property type="term" value="F:transmembrane transporter activity"/>
    <property type="evidence" value="ECO:0007669"/>
    <property type="project" value="InterPro"/>
</dbReference>
<evidence type="ECO:0000256" key="5">
    <source>
        <dbReference type="ARBA" id="ARBA00023136"/>
    </source>
</evidence>
<feature type="domain" description="Major facilitator superfamily (MFS) profile" evidence="7">
    <location>
        <begin position="38"/>
        <end position="536"/>
    </location>
</feature>
<reference evidence="8" key="1">
    <citation type="submission" date="2022-01" db="EMBL/GenBank/DDBJ databases">
        <title>Collection of gut derived symbiotic bacterial strains cultured from healthy donors.</title>
        <authorList>
            <person name="Lin H."/>
            <person name="Kohout C."/>
            <person name="Waligurski E."/>
            <person name="Pamer E.G."/>
        </authorList>
    </citation>
    <scope>NUCLEOTIDE SEQUENCE</scope>
    <source>
        <strain evidence="8">DFI.7.46</strain>
    </source>
</reference>
<dbReference type="PROSITE" id="PS50850">
    <property type="entry name" value="MFS"/>
    <property type="match status" value="1"/>
</dbReference>
<evidence type="ECO:0000256" key="4">
    <source>
        <dbReference type="ARBA" id="ARBA00022989"/>
    </source>
</evidence>
<keyword evidence="3 6" id="KW-0812">Transmembrane</keyword>
<protein>
    <submittedName>
        <fullName evidence="8">MFS transporter</fullName>
    </submittedName>
</protein>
<evidence type="ECO:0000256" key="6">
    <source>
        <dbReference type="SAM" id="Phobius"/>
    </source>
</evidence>
<dbReference type="InterPro" id="IPR020846">
    <property type="entry name" value="MFS_dom"/>
</dbReference>
<comment type="caution">
    <text evidence="8">The sequence shown here is derived from an EMBL/GenBank/DDBJ whole genome shotgun (WGS) entry which is preliminary data.</text>
</comment>
<dbReference type="SUPFAM" id="SSF103473">
    <property type="entry name" value="MFS general substrate transporter"/>
    <property type="match status" value="1"/>
</dbReference>
<evidence type="ECO:0000256" key="1">
    <source>
        <dbReference type="ARBA" id="ARBA00004651"/>
    </source>
</evidence>
<feature type="transmembrane region" description="Helical" evidence="6">
    <location>
        <begin position="447"/>
        <end position="469"/>
    </location>
</feature>
<dbReference type="RefSeq" id="WP_024059684.1">
    <property type="nucleotide sequence ID" value="NZ_JAGZVZ010000002.1"/>
</dbReference>
<feature type="transmembrane region" description="Helical" evidence="6">
    <location>
        <begin position="409"/>
        <end position="427"/>
    </location>
</feature>